<reference evidence="2 3" key="1">
    <citation type="journal article" date="2020" name="Nat. Food">
        <title>A phased Vanilla planifolia genome enables genetic improvement of flavour and production.</title>
        <authorList>
            <person name="Hasing T."/>
            <person name="Tang H."/>
            <person name="Brym M."/>
            <person name="Khazi F."/>
            <person name="Huang T."/>
            <person name="Chambers A.H."/>
        </authorList>
    </citation>
    <scope>NUCLEOTIDE SEQUENCE [LARGE SCALE GENOMIC DNA]</scope>
    <source>
        <tissue evidence="2">Leaf</tissue>
    </source>
</reference>
<dbReference type="EMBL" id="JADCNL010000010">
    <property type="protein sequence ID" value="KAG0463733.1"/>
    <property type="molecule type" value="Genomic_DNA"/>
</dbReference>
<proteinExistence type="predicted"/>
<accession>A0A835UJI0</accession>
<dbReference type="AlphaFoldDB" id="A0A835UJI0"/>
<feature type="compositionally biased region" description="Polar residues" evidence="1">
    <location>
        <begin position="13"/>
        <end position="24"/>
    </location>
</feature>
<evidence type="ECO:0000256" key="1">
    <source>
        <dbReference type="SAM" id="MobiDB-lite"/>
    </source>
</evidence>
<name>A0A835UJI0_VANPL</name>
<feature type="region of interest" description="Disordered" evidence="1">
    <location>
        <begin position="1"/>
        <end position="29"/>
    </location>
</feature>
<dbReference type="Proteomes" id="UP000636800">
    <property type="component" value="Chromosome 10"/>
</dbReference>
<keyword evidence="3" id="KW-1185">Reference proteome</keyword>
<comment type="caution">
    <text evidence="2">The sequence shown here is derived from an EMBL/GenBank/DDBJ whole genome shotgun (WGS) entry which is preliminary data.</text>
</comment>
<sequence>MPWSGSRPRRLASASNSCTANSPVSPMPERVGIRRAVKQRHHWIFPNVACEHVSSMVSYSQSKLPKGDLPMQRPKFSFGSQPATANCWNLFSTAFHPCPSLPPVLSRKRSPLSPISAPDLSLFIRRGLFHLGGVVSRFFFSSSCNGFFPPLPEEAAGNTGASLV</sequence>
<evidence type="ECO:0000313" key="3">
    <source>
        <dbReference type="Proteomes" id="UP000636800"/>
    </source>
</evidence>
<evidence type="ECO:0000313" key="2">
    <source>
        <dbReference type="EMBL" id="KAG0463733.1"/>
    </source>
</evidence>
<dbReference type="OrthoDB" id="19653at2759"/>
<organism evidence="2 3">
    <name type="scientific">Vanilla planifolia</name>
    <name type="common">Vanilla</name>
    <dbReference type="NCBI Taxonomy" id="51239"/>
    <lineage>
        <taxon>Eukaryota</taxon>
        <taxon>Viridiplantae</taxon>
        <taxon>Streptophyta</taxon>
        <taxon>Embryophyta</taxon>
        <taxon>Tracheophyta</taxon>
        <taxon>Spermatophyta</taxon>
        <taxon>Magnoliopsida</taxon>
        <taxon>Liliopsida</taxon>
        <taxon>Asparagales</taxon>
        <taxon>Orchidaceae</taxon>
        <taxon>Vanilloideae</taxon>
        <taxon>Vanilleae</taxon>
        <taxon>Vanilla</taxon>
    </lineage>
</organism>
<gene>
    <name evidence="2" type="ORF">HPP92_019802</name>
</gene>
<protein>
    <submittedName>
        <fullName evidence="2">Uncharacterized protein</fullName>
    </submittedName>
</protein>